<dbReference type="RefSeq" id="WP_188341317.1">
    <property type="nucleotide sequence ID" value="NZ_CP061281.1"/>
</dbReference>
<name>A0A7H1BIV4_9ACTN</name>
<dbReference type="EMBL" id="CP061281">
    <property type="protein sequence ID" value="QNS08659.1"/>
    <property type="molecule type" value="Genomic_DNA"/>
</dbReference>
<dbReference type="PROSITE" id="PS51903">
    <property type="entry name" value="CLP_R"/>
    <property type="match status" value="1"/>
</dbReference>
<evidence type="ECO:0000259" key="3">
    <source>
        <dbReference type="PROSITE" id="PS51903"/>
    </source>
</evidence>
<evidence type="ECO:0000256" key="2">
    <source>
        <dbReference type="SAM" id="MobiDB-lite"/>
    </source>
</evidence>
<gene>
    <name evidence="4" type="ORF">IAG42_11420</name>
</gene>
<accession>A0A7H1BIV4</accession>
<organism evidence="4 5">
    <name type="scientific">Streptomyces xanthii</name>
    <dbReference type="NCBI Taxonomy" id="2768069"/>
    <lineage>
        <taxon>Bacteria</taxon>
        <taxon>Bacillati</taxon>
        <taxon>Actinomycetota</taxon>
        <taxon>Actinomycetes</taxon>
        <taxon>Kitasatosporales</taxon>
        <taxon>Streptomycetaceae</taxon>
        <taxon>Streptomyces</taxon>
    </lineage>
</organism>
<feature type="region of interest" description="Disordered" evidence="2">
    <location>
        <begin position="178"/>
        <end position="209"/>
    </location>
</feature>
<dbReference type="SUPFAM" id="SSF81923">
    <property type="entry name" value="Double Clp-N motif"/>
    <property type="match status" value="2"/>
</dbReference>
<sequence>MFERFTKGARDVVRGAVDKAEQERAPQVDEGHLLLALLEARGTRAAFALGALGAATDARRAAIGQDLTSARRRAGLSQADAEALAGLGIDLDEIVSRVEETHGVGALTGGRRLGGRRPFTKEAKGVLESSLRIALAHRDRSIGDQHLLLALATRPGTPMEVLAAHGVTVSGVERVLYGSDSDAASDPDADSDSDPDSDGGGDGRGEAAS</sequence>
<dbReference type="InterPro" id="IPR004176">
    <property type="entry name" value="Clp_R_N"/>
</dbReference>
<feature type="domain" description="Clp R" evidence="3">
    <location>
        <begin position="2"/>
        <end position="182"/>
    </location>
</feature>
<evidence type="ECO:0000313" key="5">
    <source>
        <dbReference type="Proteomes" id="UP000516428"/>
    </source>
</evidence>
<dbReference type="InterPro" id="IPR036628">
    <property type="entry name" value="Clp_N_dom_sf"/>
</dbReference>
<keyword evidence="1" id="KW-0677">Repeat</keyword>
<reference evidence="4 5" key="1">
    <citation type="submission" date="2020-09" db="EMBL/GenBank/DDBJ databases">
        <title>A novel species.</title>
        <authorList>
            <person name="Gao J."/>
        </authorList>
    </citation>
    <scope>NUCLEOTIDE SEQUENCE [LARGE SCALE GENOMIC DNA]</scope>
    <source>
        <strain evidence="4 5">CRXT-Y-14</strain>
    </source>
</reference>
<dbReference type="Pfam" id="PF02861">
    <property type="entry name" value="Clp_N"/>
    <property type="match status" value="2"/>
</dbReference>
<dbReference type="Gene3D" id="1.10.1780.10">
    <property type="entry name" value="Clp, N-terminal domain"/>
    <property type="match status" value="2"/>
</dbReference>
<feature type="compositionally biased region" description="Acidic residues" evidence="2">
    <location>
        <begin position="183"/>
        <end position="199"/>
    </location>
</feature>
<dbReference type="AlphaFoldDB" id="A0A7H1BIV4"/>
<keyword evidence="5" id="KW-1185">Reference proteome</keyword>
<evidence type="ECO:0000313" key="4">
    <source>
        <dbReference type="EMBL" id="QNS08659.1"/>
    </source>
</evidence>
<protein>
    <submittedName>
        <fullName evidence="4">Peptidase</fullName>
    </submittedName>
</protein>
<dbReference type="KEGG" id="sxn:IAG42_11420"/>
<proteinExistence type="predicted"/>
<dbReference type="Proteomes" id="UP000516428">
    <property type="component" value="Chromosome"/>
</dbReference>
<evidence type="ECO:0000256" key="1">
    <source>
        <dbReference type="PROSITE-ProRule" id="PRU01251"/>
    </source>
</evidence>